<name>A0A699YUS5_HAELA</name>
<evidence type="ECO:0000259" key="2">
    <source>
        <dbReference type="Pfam" id="PF00160"/>
    </source>
</evidence>
<evidence type="ECO:0000313" key="4">
    <source>
        <dbReference type="Proteomes" id="UP000485058"/>
    </source>
</evidence>
<sequence>MLAPFGGPAGGLISPGAAPPPAAYCCKGGGIRSVPPGIWGAVGCRKRRGRRWCRRSVAGICGPETAAALSAAADFAKKGGPKQPTPKEHYEAAGTSKSFTSTGDTLRDSLLHLDLRRHQHHQGHTPAHAHRLQPDEEDLAAMGYYGATIFHRSFKNFMVQVGPPPATNTLALCTTAWTT</sequence>
<dbReference type="EMBL" id="BLLF01000341">
    <property type="protein sequence ID" value="GFH10736.1"/>
    <property type="molecule type" value="Genomic_DNA"/>
</dbReference>
<dbReference type="Proteomes" id="UP000485058">
    <property type="component" value="Unassembled WGS sequence"/>
</dbReference>
<proteinExistence type="predicted"/>
<evidence type="ECO:0000313" key="3">
    <source>
        <dbReference type="EMBL" id="GFH10736.1"/>
    </source>
</evidence>
<dbReference type="SUPFAM" id="SSF50891">
    <property type="entry name" value="Cyclophilin-like"/>
    <property type="match status" value="1"/>
</dbReference>
<accession>A0A699YUS5</accession>
<gene>
    <name evidence="3" type="ORF">HaLaN_06103</name>
</gene>
<reference evidence="3 4" key="1">
    <citation type="submission" date="2020-02" db="EMBL/GenBank/DDBJ databases">
        <title>Draft genome sequence of Haematococcus lacustris strain NIES-144.</title>
        <authorList>
            <person name="Morimoto D."/>
            <person name="Nakagawa S."/>
            <person name="Yoshida T."/>
            <person name="Sawayama S."/>
        </authorList>
    </citation>
    <scope>NUCLEOTIDE SEQUENCE [LARGE SCALE GENOMIC DNA]</scope>
    <source>
        <strain evidence="3 4">NIES-144</strain>
    </source>
</reference>
<comment type="caution">
    <text evidence="3">The sequence shown here is derived from an EMBL/GenBank/DDBJ whole genome shotgun (WGS) entry which is preliminary data.</text>
</comment>
<dbReference type="Pfam" id="PF00160">
    <property type="entry name" value="Pro_isomerase"/>
    <property type="match status" value="1"/>
</dbReference>
<dbReference type="InterPro" id="IPR002130">
    <property type="entry name" value="Cyclophilin-type_PPIase_dom"/>
</dbReference>
<organism evidence="3 4">
    <name type="scientific">Haematococcus lacustris</name>
    <name type="common">Green alga</name>
    <name type="synonym">Haematococcus pluvialis</name>
    <dbReference type="NCBI Taxonomy" id="44745"/>
    <lineage>
        <taxon>Eukaryota</taxon>
        <taxon>Viridiplantae</taxon>
        <taxon>Chlorophyta</taxon>
        <taxon>core chlorophytes</taxon>
        <taxon>Chlorophyceae</taxon>
        <taxon>CS clade</taxon>
        <taxon>Chlamydomonadales</taxon>
        <taxon>Haematococcaceae</taxon>
        <taxon>Haematococcus</taxon>
    </lineage>
</organism>
<keyword evidence="4" id="KW-1185">Reference proteome</keyword>
<evidence type="ECO:0000256" key="1">
    <source>
        <dbReference type="SAM" id="MobiDB-lite"/>
    </source>
</evidence>
<feature type="non-terminal residue" evidence="3">
    <location>
        <position position="1"/>
    </location>
</feature>
<dbReference type="InterPro" id="IPR029000">
    <property type="entry name" value="Cyclophilin-like_dom_sf"/>
</dbReference>
<dbReference type="AlphaFoldDB" id="A0A699YUS5"/>
<dbReference type="GO" id="GO:0003755">
    <property type="term" value="F:peptidyl-prolyl cis-trans isomerase activity"/>
    <property type="evidence" value="ECO:0007669"/>
    <property type="project" value="InterPro"/>
</dbReference>
<protein>
    <recommendedName>
        <fullName evidence="2">PPIase cyclophilin-type domain-containing protein</fullName>
    </recommendedName>
</protein>
<feature type="region of interest" description="Disordered" evidence="1">
    <location>
        <begin position="77"/>
        <end position="103"/>
    </location>
</feature>
<feature type="domain" description="PPIase cyclophilin-type" evidence="2">
    <location>
        <begin position="138"/>
        <end position="169"/>
    </location>
</feature>